<dbReference type="Proteomes" id="UP000192368">
    <property type="component" value="Unassembled WGS sequence"/>
</dbReference>
<keyword evidence="3" id="KW-1185">Reference proteome</keyword>
<evidence type="ECO:0000313" key="2">
    <source>
        <dbReference type="EMBL" id="SMB87998.1"/>
    </source>
</evidence>
<dbReference type="InterPro" id="IPR002696">
    <property type="entry name" value="Membr_insert_effic_factor_YidD"/>
</dbReference>
<protein>
    <recommendedName>
        <fullName evidence="1">Putative membrane protein insertion efficiency factor</fullName>
    </recommendedName>
</protein>
<name>A0A1W1V3W5_PEPAS</name>
<evidence type="ECO:0000256" key="1">
    <source>
        <dbReference type="HAMAP-Rule" id="MF_00386"/>
    </source>
</evidence>
<dbReference type="RefSeq" id="WP_084230865.1">
    <property type="nucleotide sequence ID" value="NZ_FWWR01000009.1"/>
</dbReference>
<accession>A0A1W1V3W5</accession>
<dbReference type="OrthoDB" id="9801753at2"/>
<dbReference type="PANTHER" id="PTHR33383:SF1">
    <property type="entry name" value="MEMBRANE PROTEIN INSERTION EFFICIENCY FACTOR-RELATED"/>
    <property type="match status" value="1"/>
</dbReference>
<gene>
    <name evidence="2" type="ORF">SAMN00017477_1310</name>
</gene>
<sequence length="71" mass="8418">MVKIAKLLIRFYQNFISKYILVGNHCRFTPTCSEYAYQAYDKYGFFKGTYLAVRRILKCHPFHKGGYDPLL</sequence>
<comment type="similarity">
    <text evidence="1">Belongs to the UPF0161 family.</text>
</comment>
<dbReference type="SMART" id="SM01234">
    <property type="entry name" value="Haemolytic"/>
    <property type="match status" value="1"/>
</dbReference>
<dbReference type="HAMAP" id="MF_00386">
    <property type="entry name" value="UPF0161_YidD"/>
    <property type="match status" value="1"/>
</dbReference>
<reference evidence="3" key="1">
    <citation type="submission" date="2017-04" db="EMBL/GenBank/DDBJ databases">
        <authorList>
            <person name="Varghese N."/>
            <person name="Submissions S."/>
        </authorList>
    </citation>
    <scope>NUCLEOTIDE SEQUENCE [LARGE SCALE GENOMIC DNA]</scope>
    <source>
        <strain evidence="3">DSM 20463</strain>
    </source>
</reference>
<dbReference type="PANTHER" id="PTHR33383">
    <property type="entry name" value="MEMBRANE PROTEIN INSERTION EFFICIENCY FACTOR-RELATED"/>
    <property type="match status" value="1"/>
</dbReference>
<organism evidence="2 3">
    <name type="scientific">Peptoniphilus asaccharolyticus DSM 20463</name>
    <dbReference type="NCBI Taxonomy" id="573058"/>
    <lineage>
        <taxon>Bacteria</taxon>
        <taxon>Bacillati</taxon>
        <taxon>Bacillota</taxon>
        <taxon>Tissierellia</taxon>
        <taxon>Tissierellales</taxon>
        <taxon>Peptoniphilaceae</taxon>
        <taxon>Peptoniphilus</taxon>
    </lineage>
</organism>
<dbReference type="GO" id="GO:0005886">
    <property type="term" value="C:plasma membrane"/>
    <property type="evidence" value="ECO:0007669"/>
    <property type="project" value="UniProtKB-SubCell"/>
</dbReference>
<comment type="subcellular location">
    <subcellularLocation>
        <location evidence="1">Cell membrane</location>
        <topology evidence="1">Peripheral membrane protein</topology>
        <orientation evidence="1">Cytoplasmic side</orientation>
    </subcellularLocation>
</comment>
<proteinExistence type="inferred from homology"/>
<dbReference type="Pfam" id="PF01809">
    <property type="entry name" value="YidD"/>
    <property type="match status" value="1"/>
</dbReference>
<comment type="function">
    <text evidence="1">Could be involved in insertion of integral membrane proteins into the membrane.</text>
</comment>
<dbReference type="AlphaFoldDB" id="A0A1W1V3W5"/>
<dbReference type="NCBIfam" id="TIGR00278">
    <property type="entry name" value="membrane protein insertion efficiency factor YidD"/>
    <property type="match status" value="1"/>
</dbReference>
<keyword evidence="1" id="KW-1003">Cell membrane</keyword>
<dbReference type="EMBL" id="FWWR01000009">
    <property type="protein sequence ID" value="SMB87998.1"/>
    <property type="molecule type" value="Genomic_DNA"/>
</dbReference>
<keyword evidence="1" id="KW-0472">Membrane</keyword>
<evidence type="ECO:0000313" key="3">
    <source>
        <dbReference type="Proteomes" id="UP000192368"/>
    </source>
</evidence>
<dbReference type="STRING" id="573058.SAMN00017477_1310"/>